<dbReference type="Gene3D" id="4.10.540.10">
    <property type="entry name" value="Photosynthetic reaction centre, H subunit, N-terminal domain"/>
    <property type="match status" value="1"/>
</dbReference>
<gene>
    <name evidence="4" type="ORF">ATO3_16705</name>
</gene>
<dbReference type="Gene3D" id="3.90.50.10">
    <property type="entry name" value="Photosynthetic Reaction Center, subunit H, domain 2"/>
    <property type="match status" value="1"/>
</dbReference>
<accession>A0A225NH78</accession>
<reference evidence="4 5" key="1">
    <citation type="submission" date="2013-04" db="EMBL/GenBank/DDBJ databases">
        <title>Oceanicola sp. 22II1-22F33 Genome Sequencing.</title>
        <authorList>
            <person name="Lai Q."/>
            <person name="Li G."/>
            <person name="Shao Z."/>
        </authorList>
    </citation>
    <scope>NUCLEOTIDE SEQUENCE [LARGE SCALE GENOMIC DNA]</scope>
    <source>
        <strain evidence="4 5">22II1-22F33</strain>
    </source>
</reference>
<dbReference type="Pfam" id="PF05239">
    <property type="entry name" value="PRC"/>
    <property type="match status" value="1"/>
</dbReference>
<sequence>MTGTFFANVDLASLSLWIFVIFFVLLIWYLQRENMREGYPLEDDDGNPSANQGLFPVPDDKTFLLPHGRGTLTVPSGQHPDRGDLALAKSASGNGFPFLPTGDPMADGVGPASWAPRRDVPELDGKGHPKIVPMSATDGIQVSAGRDPRGLPVVAGDGEIVGTVTDMWIDEPEQMVRYLEYELEAGMGEGKRLVPITLTRIWSNRVKVRTLYAHHFAGVPRHASPRQVTLLEEDKISAYYAGGTLYASEARLEPQWG</sequence>
<evidence type="ECO:0000313" key="5">
    <source>
        <dbReference type="Proteomes" id="UP000215377"/>
    </source>
</evidence>
<protein>
    <submittedName>
        <fullName evidence="4">Reaction center protein H chain</fullName>
    </submittedName>
</protein>
<dbReference type="GO" id="GO:0019684">
    <property type="term" value="P:photosynthesis, light reaction"/>
    <property type="evidence" value="ECO:0007669"/>
    <property type="project" value="InterPro"/>
</dbReference>
<dbReference type="InterPro" id="IPR037097">
    <property type="entry name" value="Photo_RC_H_N_sf"/>
</dbReference>
<dbReference type="InterPro" id="IPR027275">
    <property type="entry name" value="PRC-brl_dom"/>
</dbReference>
<dbReference type="InterPro" id="IPR015810">
    <property type="entry name" value="Photo_RC_H_N"/>
</dbReference>
<evidence type="ECO:0000313" key="4">
    <source>
        <dbReference type="EMBL" id="OWU72214.1"/>
    </source>
</evidence>
<dbReference type="RefSeq" id="WP_088651032.1">
    <property type="nucleotide sequence ID" value="NZ_AQQR01000007.1"/>
</dbReference>
<keyword evidence="1" id="KW-1133">Transmembrane helix</keyword>
<dbReference type="NCBIfam" id="TIGR01150">
    <property type="entry name" value="puhA"/>
    <property type="match status" value="1"/>
</dbReference>
<proteinExistence type="predicted"/>
<dbReference type="Proteomes" id="UP000215377">
    <property type="component" value="Unassembled WGS sequence"/>
</dbReference>
<feature type="transmembrane region" description="Helical" evidence="1">
    <location>
        <begin position="12"/>
        <end position="30"/>
    </location>
</feature>
<evidence type="ECO:0000259" key="2">
    <source>
        <dbReference type="Pfam" id="PF03967"/>
    </source>
</evidence>
<name>A0A225NH78_9RHOB</name>
<dbReference type="SUPFAM" id="SSF81490">
    <property type="entry name" value="Photosystem II reaction centre subunit H, transmembrane region"/>
    <property type="match status" value="1"/>
</dbReference>
<dbReference type="InterPro" id="IPR005652">
    <property type="entry name" value="Photo_RC_H"/>
</dbReference>
<dbReference type="InterPro" id="IPR011033">
    <property type="entry name" value="PRC_barrel-like_sf"/>
</dbReference>
<dbReference type="AlphaFoldDB" id="A0A225NH78"/>
<keyword evidence="5" id="KW-1185">Reference proteome</keyword>
<comment type="caution">
    <text evidence="4">The sequence shown here is derived from an EMBL/GenBank/DDBJ whole genome shotgun (WGS) entry which is preliminary data.</text>
</comment>
<organism evidence="4 5">
    <name type="scientific">Marinibacterium profundimaris</name>
    <dbReference type="NCBI Taxonomy" id="1679460"/>
    <lineage>
        <taxon>Bacteria</taxon>
        <taxon>Pseudomonadati</taxon>
        <taxon>Pseudomonadota</taxon>
        <taxon>Alphaproteobacteria</taxon>
        <taxon>Rhodobacterales</taxon>
        <taxon>Paracoccaceae</taxon>
        <taxon>Marinibacterium</taxon>
    </lineage>
</organism>
<dbReference type="GO" id="GO:0030077">
    <property type="term" value="C:plasma membrane light-harvesting complex"/>
    <property type="evidence" value="ECO:0007669"/>
    <property type="project" value="InterPro"/>
</dbReference>
<dbReference type="EMBL" id="AQQR01000007">
    <property type="protein sequence ID" value="OWU72214.1"/>
    <property type="molecule type" value="Genomic_DNA"/>
</dbReference>
<feature type="domain" description="Photosynthetic reaction centre H subunit N-terminal" evidence="2">
    <location>
        <begin position="4"/>
        <end position="135"/>
    </location>
</feature>
<feature type="domain" description="PRC-barrel" evidence="3">
    <location>
        <begin position="144"/>
        <end position="211"/>
    </location>
</feature>
<dbReference type="SUPFAM" id="SSF50346">
    <property type="entry name" value="PRC-barrel domain"/>
    <property type="match status" value="1"/>
</dbReference>
<evidence type="ECO:0000256" key="1">
    <source>
        <dbReference type="SAM" id="Phobius"/>
    </source>
</evidence>
<dbReference type="OrthoDB" id="8557487at2"/>
<keyword evidence="1" id="KW-0812">Transmembrane</keyword>
<dbReference type="InterPro" id="IPR014747">
    <property type="entry name" value="Bac_photo_RC_H_C"/>
</dbReference>
<evidence type="ECO:0000259" key="3">
    <source>
        <dbReference type="Pfam" id="PF05239"/>
    </source>
</evidence>
<keyword evidence="1" id="KW-0472">Membrane</keyword>
<dbReference type="Pfam" id="PF03967">
    <property type="entry name" value="PRCH"/>
    <property type="match status" value="1"/>
</dbReference>